<keyword evidence="1" id="KW-1133">Transmembrane helix</keyword>
<feature type="transmembrane region" description="Helical" evidence="1">
    <location>
        <begin position="123"/>
        <end position="142"/>
    </location>
</feature>
<protein>
    <submittedName>
        <fullName evidence="2">TIGR01906 family membrane protein</fullName>
    </submittedName>
</protein>
<dbReference type="EMBL" id="DXFP01000039">
    <property type="protein sequence ID" value="HIX02008.1"/>
    <property type="molecule type" value="Genomic_DNA"/>
</dbReference>
<comment type="caution">
    <text evidence="2">The sequence shown here is derived from an EMBL/GenBank/DDBJ whole genome shotgun (WGS) entry which is preliminary data.</text>
</comment>
<dbReference type="NCBIfam" id="TIGR01906">
    <property type="entry name" value="integ_TIGR01906"/>
    <property type="match status" value="1"/>
</dbReference>
<dbReference type="Pfam" id="PF07314">
    <property type="entry name" value="Lit"/>
    <property type="match status" value="1"/>
</dbReference>
<proteinExistence type="predicted"/>
<reference evidence="2" key="2">
    <citation type="submission" date="2021-04" db="EMBL/GenBank/DDBJ databases">
        <authorList>
            <person name="Gilroy R."/>
        </authorList>
    </citation>
    <scope>NUCLEOTIDE SEQUENCE</scope>
    <source>
        <strain evidence="2">6627</strain>
    </source>
</reference>
<accession>A0A9D1UX31</accession>
<feature type="transmembrane region" description="Helical" evidence="1">
    <location>
        <begin position="85"/>
        <end position="102"/>
    </location>
</feature>
<feature type="transmembrane region" description="Helical" evidence="1">
    <location>
        <begin position="5"/>
        <end position="26"/>
    </location>
</feature>
<keyword evidence="1" id="KW-0812">Transmembrane</keyword>
<name>A0A9D1UX31_9LACO</name>
<dbReference type="InterPro" id="IPR010178">
    <property type="entry name" value="Lit"/>
</dbReference>
<dbReference type="Proteomes" id="UP000823963">
    <property type="component" value="Unassembled WGS sequence"/>
</dbReference>
<evidence type="ECO:0000256" key="1">
    <source>
        <dbReference type="SAM" id="Phobius"/>
    </source>
</evidence>
<reference evidence="2" key="1">
    <citation type="journal article" date="2021" name="PeerJ">
        <title>Extensive microbial diversity within the chicken gut microbiome revealed by metagenomics and culture.</title>
        <authorList>
            <person name="Gilroy R."/>
            <person name="Ravi A."/>
            <person name="Getino M."/>
            <person name="Pursley I."/>
            <person name="Horton D.L."/>
            <person name="Alikhan N.F."/>
            <person name="Baker D."/>
            <person name="Gharbi K."/>
            <person name="Hall N."/>
            <person name="Watson M."/>
            <person name="Adriaenssens E.M."/>
            <person name="Foster-Nyarko E."/>
            <person name="Jarju S."/>
            <person name="Secka A."/>
            <person name="Antonio M."/>
            <person name="Oren A."/>
            <person name="Chaudhuri R.R."/>
            <person name="La Ragione R."/>
            <person name="Hildebrand F."/>
            <person name="Pallen M.J."/>
        </authorList>
    </citation>
    <scope>NUCLEOTIDE SEQUENCE</scope>
    <source>
        <strain evidence="2">6627</strain>
    </source>
</reference>
<organism evidence="2 3">
    <name type="scientific">Candidatus Ligilactobacillus excrementigallinarum</name>
    <dbReference type="NCBI Taxonomy" id="2838641"/>
    <lineage>
        <taxon>Bacteria</taxon>
        <taxon>Bacillati</taxon>
        <taxon>Bacillota</taxon>
        <taxon>Bacilli</taxon>
        <taxon>Lactobacillales</taxon>
        <taxon>Lactobacillaceae</taxon>
        <taxon>Ligilactobacillus</taxon>
    </lineage>
</organism>
<gene>
    <name evidence="2" type="ORF">H9861_04560</name>
</gene>
<keyword evidence="1" id="KW-0472">Membrane</keyword>
<evidence type="ECO:0000313" key="3">
    <source>
        <dbReference type="Proteomes" id="UP000823963"/>
    </source>
</evidence>
<evidence type="ECO:0000313" key="2">
    <source>
        <dbReference type="EMBL" id="HIX02008.1"/>
    </source>
</evidence>
<dbReference type="AlphaFoldDB" id="A0A9D1UX31"/>
<feature type="transmembrane region" description="Helical" evidence="1">
    <location>
        <begin position="169"/>
        <end position="191"/>
    </location>
</feature>
<sequence length="200" mass="23755">MIVILIAIMSFSISITLNFVPLYQWFVKHYHLANLIHISSNELMLNYRNLLDYLNYLGVSHWHRTIPASTNALVHFHDVKMLVQFNYLISLIFIPFAGYLIYKRIKSSTLWEFTIPLKVLGQLLFICLFLLFIFFNKFFIIFHKVLFRNQDWIFNPYTDPIILALPPDFFEACFIFCGLLIMFGGIIMFYLGKRELHHSN</sequence>